<dbReference type="Gene3D" id="1.20.120.530">
    <property type="entry name" value="GntR ligand-binding domain-like"/>
    <property type="match status" value="1"/>
</dbReference>
<feature type="domain" description="HTH gntR-type" evidence="4">
    <location>
        <begin position="6"/>
        <end position="74"/>
    </location>
</feature>
<accession>A0ABT5QSR4</accession>
<dbReference type="Pfam" id="PF07729">
    <property type="entry name" value="FCD"/>
    <property type="match status" value="1"/>
</dbReference>
<evidence type="ECO:0000256" key="3">
    <source>
        <dbReference type="ARBA" id="ARBA00023163"/>
    </source>
</evidence>
<evidence type="ECO:0000256" key="1">
    <source>
        <dbReference type="ARBA" id="ARBA00023015"/>
    </source>
</evidence>
<keyword evidence="2" id="KW-0238">DNA-binding</keyword>
<dbReference type="Proteomes" id="UP001149821">
    <property type="component" value="Unassembled WGS sequence"/>
</dbReference>
<sequence>MLGNRKTLASQLIEEIKKNIVDGELSPGDKLPSEQKLINQYGVSRTVVREAIAGLRADGMVVTRQGVGAFVVETSANRLEIFNPKTLKDILSILELRLCLETKSAELAAKNHTDEQLEKIRASLHQFKIAGSDFTAISAADFKFHMAIAEASGNPYFVKLLEHLGPQIIPHSRIDLYQLPDDEVDFLEKVNIEHETIFQYIASRDTKSASNIMQLHLEKGIDRYKKLDNN</sequence>
<keyword evidence="6" id="KW-1185">Reference proteome</keyword>
<protein>
    <submittedName>
        <fullName evidence="5">FadR family transcriptional regulator</fullName>
    </submittedName>
</protein>
<proteinExistence type="predicted"/>
<keyword evidence="1" id="KW-0805">Transcription regulation</keyword>
<dbReference type="PRINTS" id="PR00035">
    <property type="entry name" value="HTHGNTR"/>
</dbReference>
<dbReference type="Pfam" id="PF00392">
    <property type="entry name" value="GntR"/>
    <property type="match status" value="1"/>
</dbReference>
<dbReference type="InterPro" id="IPR000524">
    <property type="entry name" value="Tscrpt_reg_HTH_GntR"/>
</dbReference>
<comment type="caution">
    <text evidence="5">The sequence shown here is derived from an EMBL/GenBank/DDBJ whole genome shotgun (WGS) entry which is preliminary data.</text>
</comment>
<dbReference type="InterPro" id="IPR036390">
    <property type="entry name" value="WH_DNA-bd_sf"/>
</dbReference>
<dbReference type="SUPFAM" id="SSF46785">
    <property type="entry name" value="Winged helix' DNA-binding domain"/>
    <property type="match status" value="1"/>
</dbReference>
<dbReference type="PROSITE" id="PS50949">
    <property type="entry name" value="HTH_GNTR"/>
    <property type="match status" value="1"/>
</dbReference>
<dbReference type="InterPro" id="IPR036388">
    <property type="entry name" value="WH-like_DNA-bd_sf"/>
</dbReference>
<name>A0ABT5QSR4_9GAMM</name>
<evidence type="ECO:0000256" key="2">
    <source>
        <dbReference type="ARBA" id="ARBA00023125"/>
    </source>
</evidence>
<gene>
    <name evidence="5" type="ORF">LRP49_20855</name>
</gene>
<dbReference type="SMART" id="SM00345">
    <property type="entry name" value="HTH_GNTR"/>
    <property type="match status" value="1"/>
</dbReference>
<reference evidence="5" key="1">
    <citation type="submission" date="2021-12" db="EMBL/GenBank/DDBJ databases">
        <title>Enterovibrio ZSDZ35 sp. nov. and Enterovibrio ZSDZ42 sp. nov., isolated from coastal seawater in Qingdao.</title>
        <authorList>
            <person name="Zhang P."/>
        </authorList>
    </citation>
    <scope>NUCLEOTIDE SEQUENCE</scope>
    <source>
        <strain evidence="5">ZSDZ35</strain>
    </source>
</reference>
<dbReference type="PANTHER" id="PTHR43537:SF5">
    <property type="entry name" value="UXU OPERON TRANSCRIPTIONAL REGULATOR"/>
    <property type="match status" value="1"/>
</dbReference>
<dbReference type="CDD" id="cd07377">
    <property type="entry name" value="WHTH_GntR"/>
    <property type="match status" value="1"/>
</dbReference>
<dbReference type="InterPro" id="IPR011711">
    <property type="entry name" value="GntR_C"/>
</dbReference>
<organism evidence="5 6">
    <name type="scientific">Enterovibrio qingdaonensis</name>
    <dbReference type="NCBI Taxonomy" id="2899818"/>
    <lineage>
        <taxon>Bacteria</taxon>
        <taxon>Pseudomonadati</taxon>
        <taxon>Pseudomonadota</taxon>
        <taxon>Gammaproteobacteria</taxon>
        <taxon>Vibrionales</taxon>
        <taxon>Vibrionaceae</taxon>
        <taxon>Enterovibrio</taxon>
    </lineage>
</organism>
<dbReference type="SUPFAM" id="SSF48008">
    <property type="entry name" value="GntR ligand-binding domain-like"/>
    <property type="match status" value="1"/>
</dbReference>
<evidence type="ECO:0000313" key="6">
    <source>
        <dbReference type="Proteomes" id="UP001149821"/>
    </source>
</evidence>
<dbReference type="EMBL" id="JAJUBB010000021">
    <property type="protein sequence ID" value="MDD1783629.1"/>
    <property type="molecule type" value="Genomic_DNA"/>
</dbReference>
<dbReference type="RefSeq" id="WP_274144634.1">
    <property type="nucleotide sequence ID" value="NZ_JAJUBB010000021.1"/>
</dbReference>
<evidence type="ECO:0000259" key="4">
    <source>
        <dbReference type="PROSITE" id="PS50949"/>
    </source>
</evidence>
<evidence type="ECO:0000313" key="5">
    <source>
        <dbReference type="EMBL" id="MDD1783629.1"/>
    </source>
</evidence>
<dbReference type="InterPro" id="IPR008920">
    <property type="entry name" value="TF_FadR/GntR_C"/>
</dbReference>
<dbReference type="Gene3D" id="1.10.10.10">
    <property type="entry name" value="Winged helix-like DNA-binding domain superfamily/Winged helix DNA-binding domain"/>
    <property type="match status" value="1"/>
</dbReference>
<dbReference type="PANTHER" id="PTHR43537">
    <property type="entry name" value="TRANSCRIPTIONAL REGULATOR, GNTR FAMILY"/>
    <property type="match status" value="1"/>
</dbReference>
<dbReference type="SMART" id="SM00895">
    <property type="entry name" value="FCD"/>
    <property type="match status" value="1"/>
</dbReference>
<keyword evidence="3" id="KW-0804">Transcription</keyword>